<comment type="caution">
    <text evidence="5">The sequence shown here is derived from an EMBL/GenBank/DDBJ whole genome shotgun (WGS) entry which is preliminary data.</text>
</comment>
<dbReference type="PANTHER" id="PTHR33744">
    <property type="entry name" value="CARBOHYDRATE DIACID REGULATOR"/>
    <property type="match status" value="1"/>
</dbReference>
<organism evidence="5 6">
    <name type="scientific">Mycobacterium gordonae</name>
    <dbReference type="NCBI Taxonomy" id="1778"/>
    <lineage>
        <taxon>Bacteria</taxon>
        <taxon>Bacillati</taxon>
        <taxon>Actinomycetota</taxon>
        <taxon>Actinomycetes</taxon>
        <taxon>Mycobacteriales</taxon>
        <taxon>Mycobacteriaceae</taxon>
        <taxon>Mycobacterium</taxon>
    </lineage>
</organism>
<evidence type="ECO:0000313" key="5">
    <source>
        <dbReference type="EMBL" id="OBS01445.1"/>
    </source>
</evidence>
<evidence type="ECO:0000313" key="6">
    <source>
        <dbReference type="Proteomes" id="UP000093757"/>
    </source>
</evidence>
<dbReference type="Pfam" id="PF13556">
    <property type="entry name" value="HTH_30"/>
    <property type="match status" value="1"/>
</dbReference>
<dbReference type="InterPro" id="IPR041522">
    <property type="entry name" value="CdaR_GGDEF"/>
</dbReference>
<dbReference type="InterPro" id="IPR025751">
    <property type="entry name" value="RsbRD_N_dom"/>
</dbReference>
<sequence length="431" mass="46719">MEPQWRPLREPAANQVWQQVLRPVAAELRVGAGKVAELIVQLYQAEAPEVVPDASAVAEQMASTEAALHQVAQCIDIGLDPCRAELAPATAAFARSSVQRNISLNELIRSVRLAQRQLWQWLFDQITEAGQPEDHGKALELVTNWLFAYIDDFLAQGEHAYAIEREAWLGGAAAARASAVDDILAGREHDPQRASTRLRYDINRHHVGVQTWLNPAHDVGGEQSLLAEALSQLARAVSAQSTLVHPARSMAIAAWITRPHAYAVEDLKVVQDEAGTLLPGGVRIAIGEPGWGIIGFRRSHVEASHARRVASLLGDRAGLVTCYRDVAVAALGCADAEHAVAFVRRVLGPLAADDETTYRIAGTLAVYLEENRSPAKAAHRLSVHPNTISYRINQAEGLLGRPIDANTVELSVALALLPALPGLIDRRTAQL</sequence>
<comment type="similarity">
    <text evidence="1">Belongs to the CdaR family.</text>
</comment>
<dbReference type="Proteomes" id="UP000093757">
    <property type="component" value="Unassembled WGS sequence"/>
</dbReference>
<gene>
    <name evidence="5" type="ORF">A9W98_20215</name>
</gene>
<dbReference type="InterPro" id="IPR025736">
    <property type="entry name" value="PucR_C-HTH_dom"/>
</dbReference>
<dbReference type="InterPro" id="IPR042070">
    <property type="entry name" value="PucR_C-HTH_sf"/>
</dbReference>
<evidence type="ECO:0000256" key="1">
    <source>
        <dbReference type="ARBA" id="ARBA00006754"/>
    </source>
</evidence>
<evidence type="ECO:0000259" key="2">
    <source>
        <dbReference type="Pfam" id="PF13556"/>
    </source>
</evidence>
<name>A0A1A6BGH1_MYCGO</name>
<evidence type="ECO:0008006" key="7">
    <source>
        <dbReference type="Google" id="ProtNLM"/>
    </source>
</evidence>
<dbReference type="Pfam" id="PF17853">
    <property type="entry name" value="GGDEF_2"/>
    <property type="match status" value="1"/>
</dbReference>
<evidence type="ECO:0000259" key="3">
    <source>
        <dbReference type="Pfam" id="PF14361"/>
    </source>
</evidence>
<dbReference type="OrthoDB" id="3663486at2"/>
<dbReference type="AlphaFoldDB" id="A0A1A6BGH1"/>
<accession>A0A1A6BGH1</accession>
<feature type="domain" description="CdaR GGDEF-like" evidence="4">
    <location>
        <begin position="190"/>
        <end position="309"/>
    </location>
</feature>
<dbReference type="Pfam" id="PF14361">
    <property type="entry name" value="RsbRD_N"/>
    <property type="match status" value="1"/>
</dbReference>
<dbReference type="RefSeq" id="WP_065134298.1">
    <property type="nucleotide sequence ID" value="NZ_MAEM01000284.1"/>
</dbReference>
<reference evidence="5 6" key="1">
    <citation type="submission" date="2016-06" db="EMBL/GenBank/DDBJ databases">
        <authorList>
            <person name="Kjaerup R.B."/>
            <person name="Dalgaard T.S."/>
            <person name="Juul-Madsen H.R."/>
        </authorList>
    </citation>
    <scope>NUCLEOTIDE SEQUENCE [LARGE SCALE GENOMIC DNA]</scope>
    <source>
        <strain evidence="5 6">1245752.6</strain>
    </source>
</reference>
<evidence type="ECO:0000259" key="4">
    <source>
        <dbReference type="Pfam" id="PF17853"/>
    </source>
</evidence>
<feature type="domain" description="PucR C-terminal helix-turn-helix" evidence="2">
    <location>
        <begin position="362"/>
        <end position="416"/>
    </location>
</feature>
<dbReference type="PANTHER" id="PTHR33744:SF1">
    <property type="entry name" value="DNA-BINDING TRANSCRIPTIONAL ACTIVATOR ADER"/>
    <property type="match status" value="1"/>
</dbReference>
<protein>
    <recommendedName>
        <fullName evidence="7">PucR family transcriptional regulator</fullName>
    </recommendedName>
</protein>
<proteinExistence type="inferred from homology"/>
<dbReference type="EMBL" id="MAEM01000284">
    <property type="protein sequence ID" value="OBS01445.1"/>
    <property type="molecule type" value="Genomic_DNA"/>
</dbReference>
<feature type="domain" description="RsbT co-antagonist protein RsbRD N-terminal" evidence="3">
    <location>
        <begin position="35"/>
        <end position="176"/>
    </location>
</feature>
<dbReference type="InterPro" id="IPR051448">
    <property type="entry name" value="CdaR-like_regulators"/>
</dbReference>
<dbReference type="Gene3D" id="1.10.10.2840">
    <property type="entry name" value="PucR C-terminal helix-turn-helix domain"/>
    <property type="match status" value="1"/>
</dbReference>